<dbReference type="InterPro" id="IPR011009">
    <property type="entry name" value="Kinase-like_dom_sf"/>
</dbReference>
<keyword evidence="2" id="KW-0723">Serine/threonine-protein kinase</keyword>
<organism evidence="9 10">
    <name type="scientific">Platanthera guangdongensis</name>
    <dbReference type="NCBI Taxonomy" id="2320717"/>
    <lineage>
        <taxon>Eukaryota</taxon>
        <taxon>Viridiplantae</taxon>
        <taxon>Streptophyta</taxon>
        <taxon>Embryophyta</taxon>
        <taxon>Tracheophyta</taxon>
        <taxon>Spermatophyta</taxon>
        <taxon>Magnoliopsida</taxon>
        <taxon>Liliopsida</taxon>
        <taxon>Asparagales</taxon>
        <taxon>Orchidaceae</taxon>
        <taxon>Orchidoideae</taxon>
        <taxon>Orchideae</taxon>
        <taxon>Orchidinae</taxon>
        <taxon>Platanthera</taxon>
    </lineage>
</organism>
<keyword evidence="5 9" id="KW-0418">Kinase</keyword>
<dbReference type="EC" id="2.7.11.1" evidence="1"/>
<evidence type="ECO:0000256" key="5">
    <source>
        <dbReference type="ARBA" id="ARBA00022777"/>
    </source>
</evidence>
<evidence type="ECO:0000256" key="3">
    <source>
        <dbReference type="ARBA" id="ARBA00022679"/>
    </source>
</evidence>
<keyword evidence="6" id="KW-0067">ATP-binding</keyword>
<name>A0ABR2M5N8_9ASPA</name>
<dbReference type="EMBL" id="JBBWWR010000011">
    <property type="protein sequence ID" value="KAK8959474.1"/>
    <property type="molecule type" value="Genomic_DNA"/>
</dbReference>
<evidence type="ECO:0000256" key="4">
    <source>
        <dbReference type="ARBA" id="ARBA00022741"/>
    </source>
</evidence>
<evidence type="ECO:0000256" key="7">
    <source>
        <dbReference type="ARBA" id="ARBA00047899"/>
    </source>
</evidence>
<evidence type="ECO:0000313" key="9">
    <source>
        <dbReference type="EMBL" id="KAK8959474.1"/>
    </source>
</evidence>
<keyword evidence="10" id="KW-1185">Reference proteome</keyword>
<evidence type="ECO:0000256" key="1">
    <source>
        <dbReference type="ARBA" id="ARBA00012513"/>
    </source>
</evidence>
<comment type="catalytic activity">
    <reaction evidence="8">
        <text>L-seryl-[protein] + ATP = O-phospho-L-seryl-[protein] + ADP + H(+)</text>
        <dbReference type="Rhea" id="RHEA:17989"/>
        <dbReference type="Rhea" id="RHEA-COMP:9863"/>
        <dbReference type="Rhea" id="RHEA-COMP:11604"/>
        <dbReference type="ChEBI" id="CHEBI:15378"/>
        <dbReference type="ChEBI" id="CHEBI:29999"/>
        <dbReference type="ChEBI" id="CHEBI:30616"/>
        <dbReference type="ChEBI" id="CHEBI:83421"/>
        <dbReference type="ChEBI" id="CHEBI:456216"/>
        <dbReference type="EC" id="2.7.11.1"/>
    </reaction>
</comment>
<keyword evidence="4" id="KW-0547">Nucleotide-binding</keyword>
<evidence type="ECO:0000256" key="8">
    <source>
        <dbReference type="ARBA" id="ARBA00048679"/>
    </source>
</evidence>
<reference evidence="9 10" key="1">
    <citation type="journal article" date="2022" name="Nat. Plants">
        <title>Genomes of leafy and leafless Platanthera orchids illuminate the evolution of mycoheterotrophy.</title>
        <authorList>
            <person name="Li M.H."/>
            <person name="Liu K.W."/>
            <person name="Li Z."/>
            <person name="Lu H.C."/>
            <person name="Ye Q.L."/>
            <person name="Zhang D."/>
            <person name="Wang J.Y."/>
            <person name="Li Y.F."/>
            <person name="Zhong Z.M."/>
            <person name="Liu X."/>
            <person name="Yu X."/>
            <person name="Liu D.K."/>
            <person name="Tu X.D."/>
            <person name="Liu B."/>
            <person name="Hao Y."/>
            <person name="Liao X.Y."/>
            <person name="Jiang Y.T."/>
            <person name="Sun W.H."/>
            <person name="Chen J."/>
            <person name="Chen Y.Q."/>
            <person name="Ai Y."/>
            <person name="Zhai J.W."/>
            <person name="Wu S.S."/>
            <person name="Zhou Z."/>
            <person name="Hsiao Y.Y."/>
            <person name="Wu W.L."/>
            <person name="Chen Y.Y."/>
            <person name="Lin Y.F."/>
            <person name="Hsu J.L."/>
            <person name="Li C.Y."/>
            <person name="Wang Z.W."/>
            <person name="Zhao X."/>
            <person name="Zhong W.Y."/>
            <person name="Ma X.K."/>
            <person name="Ma L."/>
            <person name="Huang J."/>
            <person name="Chen G.Z."/>
            <person name="Huang M.Z."/>
            <person name="Huang L."/>
            <person name="Peng D.H."/>
            <person name="Luo Y.B."/>
            <person name="Zou S.Q."/>
            <person name="Chen S.P."/>
            <person name="Lan S."/>
            <person name="Tsai W.C."/>
            <person name="Van de Peer Y."/>
            <person name="Liu Z.J."/>
        </authorList>
    </citation>
    <scope>NUCLEOTIDE SEQUENCE [LARGE SCALE GENOMIC DNA]</scope>
    <source>
        <strain evidence="9">Lor288</strain>
    </source>
</reference>
<dbReference type="Gene3D" id="1.10.510.10">
    <property type="entry name" value="Transferase(Phosphotransferase) domain 1"/>
    <property type="match status" value="1"/>
</dbReference>
<comment type="caution">
    <text evidence="9">The sequence shown here is derived from an EMBL/GenBank/DDBJ whole genome shotgun (WGS) entry which is preliminary data.</text>
</comment>
<evidence type="ECO:0000256" key="2">
    <source>
        <dbReference type="ARBA" id="ARBA00022527"/>
    </source>
</evidence>
<keyword evidence="3" id="KW-0808">Transferase</keyword>
<proteinExistence type="predicted"/>
<dbReference type="SUPFAM" id="SSF56112">
    <property type="entry name" value="Protein kinase-like (PK-like)"/>
    <property type="match status" value="1"/>
</dbReference>
<gene>
    <name evidence="9" type="primary">KIPK</name>
    <name evidence="9" type="ORF">KSP40_PGU016075</name>
</gene>
<evidence type="ECO:0000313" key="10">
    <source>
        <dbReference type="Proteomes" id="UP001412067"/>
    </source>
</evidence>
<comment type="catalytic activity">
    <reaction evidence="7">
        <text>L-threonyl-[protein] + ATP = O-phospho-L-threonyl-[protein] + ADP + H(+)</text>
        <dbReference type="Rhea" id="RHEA:46608"/>
        <dbReference type="Rhea" id="RHEA-COMP:11060"/>
        <dbReference type="Rhea" id="RHEA-COMP:11605"/>
        <dbReference type="ChEBI" id="CHEBI:15378"/>
        <dbReference type="ChEBI" id="CHEBI:30013"/>
        <dbReference type="ChEBI" id="CHEBI:30616"/>
        <dbReference type="ChEBI" id="CHEBI:61977"/>
        <dbReference type="ChEBI" id="CHEBI:456216"/>
        <dbReference type="EC" id="2.7.11.1"/>
    </reaction>
</comment>
<sequence>MIERLLAKDPDHRLGSAKGAAEIKRHPFFKGLNWALIRCVVPPEVPGTWDMVTSFCSDERKEGNTPNLSKNVEFELF</sequence>
<evidence type="ECO:0000256" key="6">
    <source>
        <dbReference type="ARBA" id="ARBA00022840"/>
    </source>
</evidence>
<dbReference type="GO" id="GO:0016301">
    <property type="term" value="F:kinase activity"/>
    <property type="evidence" value="ECO:0007669"/>
    <property type="project" value="UniProtKB-KW"/>
</dbReference>
<dbReference type="Proteomes" id="UP001412067">
    <property type="component" value="Unassembled WGS sequence"/>
</dbReference>
<protein>
    <recommendedName>
        <fullName evidence="1">non-specific serine/threonine protein kinase</fullName>
        <ecNumber evidence="1">2.7.11.1</ecNumber>
    </recommendedName>
</protein>
<dbReference type="PANTHER" id="PTHR45637">
    <property type="entry name" value="FLIPPASE KINASE 1-RELATED"/>
    <property type="match status" value="1"/>
</dbReference>
<accession>A0ABR2M5N8</accession>